<dbReference type="Proteomes" id="UP001148018">
    <property type="component" value="Unassembled WGS sequence"/>
</dbReference>
<reference evidence="1" key="1">
    <citation type="submission" date="2022-07" db="EMBL/GenBank/DDBJ databases">
        <title>Chromosome-level genome of Muraenolepis orangiensis.</title>
        <authorList>
            <person name="Kim J."/>
        </authorList>
    </citation>
    <scope>NUCLEOTIDE SEQUENCE</scope>
    <source>
        <strain evidence="1">KU_S4_2022</strain>
        <tissue evidence="1">Muscle</tissue>
    </source>
</reference>
<feature type="non-terminal residue" evidence="1">
    <location>
        <position position="173"/>
    </location>
</feature>
<sequence>MEDMSQNPGHCRVDMKESMELVGNTDGLAAGALPRFRPKFPSVEFNIERTANPDPSAAAVGVRLPQDVLSCRDLVVSGSSRKPSAVVHVAVVAPREQYLVCEAYTETVESVFLGSATFSVGDLLRATDQRLTLNLRSSDGVCGGGAVVVSRLRMGEMEEADMDNITTDTLAQK</sequence>
<dbReference type="EMBL" id="JANIIK010000034">
    <property type="protein sequence ID" value="KAJ3615177.1"/>
    <property type="molecule type" value="Genomic_DNA"/>
</dbReference>
<dbReference type="OrthoDB" id="8957997at2759"/>
<evidence type="ECO:0000313" key="2">
    <source>
        <dbReference type="Proteomes" id="UP001148018"/>
    </source>
</evidence>
<gene>
    <name evidence="1" type="ORF">NHX12_018745</name>
</gene>
<evidence type="ECO:0000313" key="1">
    <source>
        <dbReference type="EMBL" id="KAJ3615177.1"/>
    </source>
</evidence>
<organism evidence="1 2">
    <name type="scientific">Muraenolepis orangiensis</name>
    <name type="common">Patagonian moray cod</name>
    <dbReference type="NCBI Taxonomy" id="630683"/>
    <lineage>
        <taxon>Eukaryota</taxon>
        <taxon>Metazoa</taxon>
        <taxon>Chordata</taxon>
        <taxon>Craniata</taxon>
        <taxon>Vertebrata</taxon>
        <taxon>Euteleostomi</taxon>
        <taxon>Actinopterygii</taxon>
        <taxon>Neopterygii</taxon>
        <taxon>Teleostei</taxon>
        <taxon>Neoteleostei</taxon>
        <taxon>Acanthomorphata</taxon>
        <taxon>Zeiogadaria</taxon>
        <taxon>Gadariae</taxon>
        <taxon>Gadiformes</taxon>
        <taxon>Muraenolepidoidei</taxon>
        <taxon>Muraenolepididae</taxon>
        <taxon>Muraenolepis</taxon>
    </lineage>
</organism>
<dbReference type="AlphaFoldDB" id="A0A9Q0IVN4"/>
<accession>A0A9Q0IVN4</accession>
<proteinExistence type="predicted"/>
<protein>
    <submittedName>
        <fullName evidence="1">Uncharacterized protein</fullName>
    </submittedName>
</protein>
<keyword evidence="2" id="KW-1185">Reference proteome</keyword>
<comment type="caution">
    <text evidence="1">The sequence shown here is derived from an EMBL/GenBank/DDBJ whole genome shotgun (WGS) entry which is preliminary data.</text>
</comment>
<name>A0A9Q0IVN4_9TELE</name>